<proteinExistence type="predicted"/>
<dbReference type="AlphaFoldDB" id="B3PL94"/>
<sequence length="35" mass="3961">MPKIVAVRFFNDLRMSIPLVYQESALLVLLGSNPQ</sequence>
<organism evidence="1 2">
    <name type="scientific">Cellvibrio japonicus (strain Ueda107)</name>
    <name type="common">Pseudomonas fluorescens subsp. cellulosa</name>
    <dbReference type="NCBI Taxonomy" id="498211"/>
    <lineage>
        <taxon>Bacteria</taxon>
        <taxon>Pseudomonadati</taxon>
        <taxon>Pseudomonadota</taxon>
        <taxon>Gammaproteobacteria</taxon>
        <taxon>Cellvibrionales</taxon>
        <taxon>Cellvibrionaceae</taxon>
        <taxon>Cellvibrio</taxon>
    </lineage>
</organism>
<keyword evidence="2" id="KW-1185">Reference proteome</keyword>
<name>B3PL94_CELJU</name>
<dbReference type="EMBL" id="CP000934">
    <property type="protein sequence ID" value="ACE82645.1"/>
    <property type="molecule type" value="Genomic_DNA"/>
</dbReference>
<evidence type="ECO:0000313" key="1">
    <source>
        <dbReference type="EMBL" id="ACE82645.1"/>
    </source>
</evidence>
<dbReference type="Proteomes" id="UP000001036">
    <property type="component" value="Chromosome"/>
</dbReference>
<protein>
    <submittedName>
        <fullName evidence="1">Uncharacterized protein</fullName>
    </submittedName>
</protein>
<dbReference type="KEGG" id="cja:CJA_0918"/>
<dbReference type="HOGENOM" id="CLU_3364027_0_0_6"/>
<accession>B3PL94</accession>
<reference evidence="1 2" key="1">
    <citation type="journal article" date="2008" name="J. Bacteriol.">
        <title>Insights into plant cell wall degradation from the genome sequence of the soil bacterium Cellvibrio japonicus.</title>
        <authorList>
            <person name="Deboy R.T."/>
            <person name="Mongodin E.F."/>
            <person name="Fouts D.E."/>
            <person name="Tailford L.E."/>
            <person name="Khouri H."/>
            <person name="Emerson J.B."/>
            <person name="Mohamoud Y."/>
            <person name="Watkins K."/>
            <person name="Henrissat B."/>
            <person name="Gilbert H.J."/>
            <person name="Nelson K.E."/>
        </authorList>
    </citation>
    <scope>NUCLEOTIDE SEQUENCE [LARGE SCALE GENOMIC DNA]</scope>
    <source>
        <strain evidence="1 2">Ueda107</strain>
    </source>
</reference>
<evidence type="ECO:0000313" key="2">
    <source>
        <dbReference type="Proteomes" id="UP000001036"/>
    </source>
</evidence>
<dbReference type="STRING" id="498211.CJA_0918"/>
<gene>
    <name evidence="1" type="ordered locus">CJA_0918</name>
</gene>